<keyword evidence="1" id="KW-0812">Transmembrane</keyword>
<proteinExistence type="predicted"/>
<evidence type="ECO:0000313" key="4">
    <source>
        <dbReference type="Proteomes" id="UP000609172"/>
    </source>
</evidence>
<dbReference type="PROSITE" id="PS50965">
    <property type="entry name" value="NERD"/>
    <property type="match status" value="1"/>
</dbReference>
<keyword evidence="1" id="KW-1133">Transmembrane helix</keyword>
<keyword evidence="1" id="KW-0472">Membrane</keyword>
<evidence type="ECO:0000259" key="2">
    <source>
        <dbReference type="PROSITE" id="PS50965"/>
    </source>
</evidence>
<dbReference type="Proteomes" id="UP000609172">
    <property type="component" value="Unassembled WGS sequence"/>
</dbReference>
<feature type="transmembrane region" description="Helical" evidence="1">
    <location>
        <begin position="111"/>
        <end position="130"/>
    </location>
</feature>
<organism evidence="3 4">
    <name type="scientific">Flavobacterium agrisoli</name>
    <dbReference type="NCBI Taxonomy" id="2793066"/>
    <lineage>
        <taxon>Bacteria</taxon>
        <taxon>Pseudomonadati</taxon>
        <taxon>Bacteroidota</taxon>
        <taxon>Flavobacteriia</taxon>
        <taxon>Flavobacteriales</taxon>
        <taxon>Flavobacteriaceae</taxon>
        <taxon>Flavobacterium</taxon>
    </lineage>
</organism>
<sequence>MCVTFNKIGSLKEIEYHLKENKISDLHSIDDLQSFYRNYSNYRNKIISHHNVLIYDEKKSLEKEISELETKFLNITEYFEKQKRENLEKSYSNIENLPKVNNNPFLIIKDYYLNLMIWLEIWFIPIIYFFKYNYAIRCDEKHISNKKKRYDFITYKFDQAVIQSGEIELMEIDKKYHLIDFLKNYIYGAIGEEKVSAVLGNLSDDYILINDFCNSFKKVIRNPNESDFIKSIQVDHLVVSPSGIFLIETKNWSENSINNIDLHSPIMQVKRSNYALFKILNDEQNKSLLNLKKHHFGKKKIPIKNIVVFINNKPKEEFQFVKILILDDLLSYIKYFEPIFSVEETRSIANFLLKISNK</sequence>
<keyword evidence="4" id="KW-1185">Reference proteome</keyword>
<dbReference type="Pfam" id="PF08378">
    <property type="entry name" value="NERD"/>
    <property type="match status" value="1"/>
</dbReference>
<feature type="domain" description="NERD" evidence="2">
    <location>
        <begin position="187"/>
        <end position="299"/>
    </location>
</feature>
<dbReference type="EMBL" id="JAEHFV010000006">
    <property type="protein sequence ID" value="MBK0370907.1"/>
    <property type="molecule type" value="Genomic_DNA"/>
</dbReference>
<name>A0A934UKF1_9FLAO</name>
<accession>A0A934UKF1</accession>
<gene>
    <name evidence="3" type="ORF">I5M07_13815</name>
</gene>
<evidence type="ECO:0000313" key="3">
    <source>
        <dbReference type="EMBL" id="MBK0370907.1"/>
    </source>
</evidence>
<protein>
    <submittedName>
        <fullName evidence="3">NERD domain-containing protein</fullName>
    </submittedName>
</protein>
<reference evidence="3" key="1">
    <citation type="submission" date="2020-12" db="EMBL/GenBank/DDBJ databases">
        <title>Bacterial novel species Flavobacterium sp. SE-1-e isolated from soil.</title>
        <authorList>
            <person name="Jung H.-Y."/>
        </authorList>
    </citation>
    <scope>NUCLEOTIDE SEQUENCE</scope>
    <source>
        <strain evidence="3">SE-1-e</strain>
    </source>
</reference>
<dbReference type="AlphaFoldDB" id="A0A934UKF1"/>
<dbReference type="RefSeq" id="WP_200107035.1">
    <property type="nucleotide sequence ID" value="NZ_JAEHFV010000006.1"/>
</dbReference>
<comment type="caution">
    <text evidence="3">The sequence shown here is derived from an EMBL/GenBank/DDBJ whole genome shotgun (WGS) entry which is preliminary data.</text>
</comment>
<dbReference type="InterPro" id="IPR011528">
    <property type="entry name" value="NERD"/>
</dbReference>
<evidence type="ECO:0000256" key="1">
    <source>
        <dbReference type="SAM" id="Phobius"/>
    </source>
</evidence>